<feature type="transmembrane region" description="Helical" evidence="7">
    <location>
        <begin position="229"/>
        <end position="247"/>
    </location>
</feature>
<dbReference type="NCBIfam" id="TIGR00544">
    <property type="entry name" value="lgt"/>
    <property type="match status" value="1"/>
</dbReference>
<dbReference type="InterPro" id="IPR001640">
    <property type="entry name" value="Lgt"/>
</dbReference>
<dbReference type="GO" id="GO:0005886">
    <property type="term" value="C:plasma membrane"/>
    <property type="evidence" value="ECO:0007669"/>
    <property type="project" value="UniProtKB-SubCell"/>
</dbReference>
<dbReference type="EC" id="2.5.1.145" evidence="7"/>
<evidence type="ECO:0000313" key="9">
    <source>
        <dbReference type="Proteomes" id="UP000176751"/>
    </source>
</evidence>
<evidence type="ECO:0000256" key="5">
    <source>
        <dbReference type="ARBA" id="ARBA00022989"/>
    </source>
</evidence>
<dbReference type="AlphaFoldDB" id="A0A1F5HC65"/>
<protein>
    <recommendedName>
        <fullName evidence="7">Phosphatidylglycerol--prolipoprotein diacylglyceryl transferase</fullName>
        <ecNumber evidence="7">2.5.1.145</ecNumber>
    </recommendedName>
</protein>
<comment type="pathway">
    <text evidence="7">Protein modification; lipoprotein biosynthesis (diacylglyceryl transfer).</text>
</comment>
<evidence type="ECO:0000256" key="7">
    <source>
        <dbReference type="HAMAP-Rule" id="MF_01147"/>
    </source>
</evidence>
<evidence type="ECO:0000256" key="6">
    <source>
        <dbReference type="ARBA" id="ARBA00023136"/>
    </source>
</evidence>
<organism evidence="8 9">
    <name type="scientific">Candidatus Curtissbacteria bacterium RIFOXYA1_FULL_41_14</name>
    <dbReference type="NCBI Taxonomy" id="1797737"/>
    <lineage>
        <taxon>Bacteria</taxon>
        <taxon>Candidatus Curtissiibacteriota</taxon>
    </lineage>
</organism>
<evidence type="ECO:0000256" key="3">
    <source>
        <dbReference type="ARBA" id="ARBA00022679"/>
    </source>
</evidence>
<sequence>MILRQISIGPLTIHIYGLVIAIAIFLGWFLAKKRAAIYKVPHKLFDDPILIIPLILAIATARVYHVVDYWDYYSNNLIRIFAIGNGGLGILGALAGMVLGFWIIARVKKVNFLSILDLAAPSILLGQAVGRFANFINQEGFGPPTDKPWGIFIDQAYRPAEYISSTHFHPTFFYEAILDGIFFILLLFLSKKLKLPGQVFGLYLILYAVGRFAVEFWRIDTWMIGEVKVAHVVAILAFLIGIWLYFLRKRRG</sequence>
<evidence type="ECO:0000256" key="4">
    <source>
        <dbReference type="ARBA" id="ARBA00022692"/>
    </source>
</evidence>
<dbReference type="Pfam" id="PF01790">
    <property type="entry name" value="LGT"/>
    <property type="match status" value="1"/>
</dbReference>
<keyword evidence="4 7" id="KW-0812">Transmembrane</keyword>
<keyword evidence="5 7" id="KW-1133">Transmembrane helix</keyword>
<keyword evidence="3 7" id="KW-0808">Transferase</keyword>
<feature type="transmembrane region" description="Helical" evidence="7">
    <location>
        <begin position="79"/>
        <end position="105"/>
    </location>
</feature>
<dbReference type="PANTHER" id="PTHR30589">
    <property type="entry name" value="PROLIPOPROTEIN DIACYLGLYCERYL TRANSFERASE"/>
    <property type="match status" value="1"/>
</dbReference>
<keyword evidence="8" id="KW-0449">Lipoprotein</keyword>
<feature type="binding site" evidence="7">
    <location>
        <position position="131"/>
    </location>
    <ligand>
        <name>a 1,2-diacyl-sn-glycero-3-phospho-(1'-sn-glycerol)</name>
        <dbReference type="ChEBI" id="CHEBI:64716"/>
    </ligand>
</feature>
<dbReference type="PANTHER" id="PTHR30589:SF0">
    <property type="entry name" value="PHOSPHATIDYLGLYCEROL--PROLIPOPROTEIN DIACYLGLYCERYL TRANSFERASE"/>
    <property type="match status" value="1"/>
</dbReference>
<feature type="transmembrane region" description="Helical" evidence="7">
    <location>
        <begin position="49"/>
        <end position="67"/>
    </location>
</feature>
<feature type="transmembrane region" description="Helical" evidence="7">
    <location>
        <begin position="6"/>
        <end position="29"/>
    </location>
</feature>
<comment type="caution">
    <text evidence="8">The sequence shown here is derived from an EMBL/GenBank/DDBJ whole genome shotgun (WGS) entry which is preliminary data.</text>
</comment>
<feature type="transmembrane region" description="Helical" evidence="7">
    <location>
        <begin position="200"/>
        <end position="217"/>
    </location>
</feature>
<keyword evidence="6 7" id="KW-0472">Membrane</keyword>
<dbReference type="GO" id="GO:0042158">
    <property type="term" value="P:lipoprotein biosynthetic process"/>
    <property type="evidence" value="ECO:0007669"/>
    <property type="project" value="UniProtKB-UniRule"/>
</dbReference>
<evidence type="ECO:0000256" key="1">
    <source>
        <dbReference type="ARBA" id="ARBA00007150"/>
    </source>
</evidence>
<comment type="subcellular location">
    <subcellularLocation>
        <location evidence="7">Cell membrane</location>
        <topology evidence="7">Multi-pass membrane protein</topology>
    </subcellularLocation>
</comment>
<comment type="catalytic activity">
    <reaction evidence="7">
        <text>L-cysteinyl-[prolipoprotein] + a 1,2-diacyl-sn-glycero-3-phospho-(1'-sn-glycerol) = an S-1,2-diacyl-sn-glyceryl-L-cysteinyl-[prolipoprotein] + sn-glycerol 1-phosphate + H(+)</text>
        <dbReference type="Rhea" id="RHEA:56712"/>
        <dbReference type="Rhea" id="RHEA-COMP:14679"/>
        <dbReference type="Rhea" id="RHEA-COMP:14680"/>
        <dbReference type="ChEBI" id="CHEBI:15378"/>
        <dbReference type="ChEBI" id="CHEBI:29950"/>
        <dbReference type="ChEBI" id="CHEBI:57685"/>
        <dbReference type="ChEBI" id="CHEBI:64716"/>
        <dbReference type="ChEBI" id="CHEBI:140658"/>
        <dbReference type="EC" id="2.5.1.145"/>
    </reaction>
</comment>
<dbReference type="STRING" id="1797737.A2196_01885"/>
<keyword evidence="2 7" id="KW-1003">Cell membrane</keyword>
<dbReference type="UniPathway" id="UPA00664"/>
<dbReference type="EMBL" id="MFCA01000025">
    <property type="protein sequence ID" value="OGE01615.1"/>
    <property type="molecule type" value="Genomic_DNA"/>
</dbReference>
<comment type="similarity">
    <text evidence="1 7">Belongs to the Lgt family.</text>
</comment>
<evidence type="ECO:0000313" key="8">
    <source>
        <dbReference type="EMBL" id="OGE01615.1"/>
    </source>
</evidence>
<feature type="transmembrane region" description="Helical" evidence="7">
    <location>
        <begin position="171"/>
        <end position="188"/>
    </location>
</feature>
<dbReference type="HAMAP" id="MF_01147">
    <property type="entry name" value="Lgt"/>
    <property type="match status" value="1"/>
</dbReference>
<gene>
    <name evidence="7" type="primary">lgt</name>
    <name evidence="8" type="ORF">A2196_01885</name>
</gene>
<accession>A0A1F5HC65</accession>
<dbReference type="Proteomes" id="UP000176751">
    <property type="component" value="Unassembled WGS sequence"/>
</dbReference>
<evidence type="ECO:0000256" key="2">
    <source>
        <dbReference type="ARBA" id="ARBA00022475"/>
    </source>
</evidence>
<proteinExistence type="inferred from homology"/>
<comment type="function">
    <text evidence="7">Catalyzes the transfer of the diacylglyceryl group from phosphatidylglycerol to the sulfhydryl group of the N-terminal cysteine of a prolipoprotein, the first step in the formation of mature lipoproteins.</text>
</comment>
<reference evidence="8 9" key="1">
    <citation type="journal article" date="2016" name="Nat. Commun.">
        <title>Thousands of microbial genomes shed light on interconnected biogeochemical processes in an aquifer system.</title>
        <authorList>
            <person name="Anantharaman K."/>
            <person name="Brown C.T."/>
            <person name="Hug L.A."/>
            <person name="Sharon I."/>
            <person name="Castelle C.J."/>
            <person name="Probst A.J."/>
            <person name="Thomas B.C."/>
            <person name="Singh A."/>
            <person name="Wilkins M.J."/>
            <person name="Karaoz U."/>
            <person name="Brodie E.L."/>
            <person name="Williams K.H."/>
            <person name="Hubbard S.S."/>
            <person name="Banfield J.F."/>
        </authorList>
    </citation>
    <scope>NUCLEOTIDE SEQUENCE [LARGE SCALE GENOMIC DNA]</scope>
</reference>
<dbReference type="GO" id="GO:0008961">
    <property type="term" value="F:phosphatidylglycerol-prolipoprotein diacylglyceryl transferase activity"/>
    <property type="evidence" value="ECO:0007669"/>
    <property type="project" value="UniProtKB-UniRule"/>
</dbReference>
<name>A0A1F5HC65_9BACT</name>
<dbReference type="PROSITE" id="PS01311">
    <property type="entry name" value="LGT"/>
    <property type="match status" value="1"/>
</dbReference>